<dbReference type="Proteomes" id="UP000295351">
    <property type="component" value="Unassembled WGS sequence"/>
</dbReference>
<evidence type="ECO:0000313" key="2">
    <source>
        <dbReference type="Proteomes" id="UP000295351"/>
    </source>
</evidence>
<organism evidence="1 2">
    <name type="scientific">Shinella granuli</name>
    <dbReference type="NCBI Taxonomy" id="323621"/>
    <lineage>
        <taxon>Bacteria</taxon>
        <taxon>Pseudomonadati</taxon>
        <taxon>Pseudomonadota</taxon>
        <taxon>Alphaproteobacteria</taxon>
        <taxon>Hyphomicrobiales</taxon>
        <taxon>Rhizobiaceae</taxon>
        <taxon>Shinella</taxon>
    </lineage>
</organism>
<sequence length="585" mass="65281">MLSTPALHAFDVTPEWLTSRTFTFRVEPAGPTISESFVFHRNGFIVGYSHGNEKSWELEAGTVRILDGNGKATCILKVRSCEDGKAELSGFFHNPTADYAATDVVHVLEENGSDYHARIQSFDLFDTLVARRCYDPLAVFRNVEAKSNIANFAARRHTVEMAMFGRRTYGLEDIYELLVAEGFLTAKQSRVLMLMELEEEWDTLFPIREVIAHVNPGDIIISDMYLPRSFIQRVLKEKCGLDNELYLSNYGKHHRQIWPAITERYALRSHFGDNVHADIVGPSEFGIQPILVTISKWSKTEEILHGVGLPKYAHALRQVRLQTFHRTPAIANALNAQLAVNIPLMLLGSFWIRYCAASFRADRILTAARDCNLWQEMLASAHFARCGMPLSTYIKISRTLCHESSDAYEAYLQSNLGTRSLLVDMVGTGKSLLALVERLGLGDRLRPCILVADPVAAAHAPALDAFILKDFFQCRIFIEGLNASLDGSAVTAASDQHMIRILTQPNEFGDAMREIITVSRALFRDFLGELNTFQPPGEFPHPAALRAAAEGIVEQLPEQALKLETLLFEQGANLAPANMARIANA</sequence>
<keyword evidence="2" id="KW-1185">Reference proteome</keyword>
<dbReference type="AlphaFoldDB" id="A0A4R2CX14"/>
<comment type="caution">
    <text evidence="1">The sequence shown here is derived from an EMBL/GenBank/DDBJ whole genome shotgun (WGS) entry which is preliminary data.</text>
</comment>
<reference evidence="1 2" key="1">
    <citation type="submission" date="2019-03" db="EMBL/GenBank/DDBJ databases">
        <title>Genomic Encyclopedia of Type Strains, Phase IV (KMG-IV): sequencing the most valuable type-strain genomes for metagenomic binning, comparative biology and taxonomic classification.</title>
        <authorList>
            <person name="Goeker M."/>
        </authorList>
    </citation>
    <scope>NUCLEOTIDE SEQUENCE [LARGE SCALE GENOMIC DNA]</scope>
    <source>
        <strain evidence="1 2">DSM 18401</strain>
    </source>
</reference>
<accession>A0A4R2CX14</accession>
<dbReference type="RefSeq" id="WP_133034345.1">
    <property type="nucleotide sequence ID" value="NZ_BAABEI010000012.1"/>
</dbReference>
<protein>
    <submittedName>
        <fullName evidence="1">Uncharacterized protein</fullName>
    </submittedName>
</protein>
<name>A0A4R2CX14_SHIGR</name>
<dbReference type="EMBL" id="SLVX01000006">
    <property type="protein sequence ID" value="TCN45683.1"/>
    <property type="molecule type" value="Genomic_DNA"/>
</dbReference>
<gene>
    <name evidence="1" type="ORF">EV665_106160</name>
</gene>
<proteinExistence type="predicted"/>
<evidence type="ECO:0000313" key="1">
    <source>
        <dbReference type="EMBL" id="TCN45683.1"/>
    </source>
</evidence>